<evidence type="ECO:0000256" key="2">
    <source>
        <dbReference type="ARBA" id="ARBA00022621"/>
    </source>
</evidence>
<dbReference type="InterPro" id="IPR050669">
    <property type="entry name" value="Hemerythrin"/>
</dbReference>
<dbReference type="Proteomes" id="UP000503640">
    <property type="component" value="Unassembled WGS sequence"/>
</dbReference>
<sequence length="135" mass="15207">MAVSWDPTLSTGVPAIDGQHEQLFLHVDALLQAIRSGRSREEVGRTLAFLADYVQTHFTAEEALMRASAYPGYAEHHAEHEGFSRDLATLEEDHRRNGPSAGLILRVNARVTSWLREHIHRVDRPLAEHLRAARP</sequence>
<comment type="caution">
    <text evidence="6">The sequence shown here is derived from an EMBL/GenBank/DDBJ whole genome shotgun (WGS) entry which is preliminary data.</text>
</comment>
<keyword evidence="2" id="KW-0813">Transport</keyword>
<evidence type="ECO:0000256" key="1">
    <source>
        <dbReference type="ARBA" id="ARBA00010587"/>
    </source>
</evidence>
<dbReference type="InterPro" id="IPR016131">
    <property type="entry name" value="Haemerythrin_Fe_BS"/>
</dbReference>
<dbReference type="InterPro" id="IPR012827">
    <property type="entry name" value="Hemerythrin_metal-bd"/>
</dbReference>
<dbReference type="PANTHER" id="PTHR37164:SF1">
    <property type="entry name" value="BACTERIOHEMERYTHRIN"/>
    <property type="match status" value="1"/>
</dbReference>
<name>A0A7I9VI56_9BACT</name>
<gene>
    <name evidence="6" type="ORF">AMYX_04480</name>
</gene>
<evidence type="ECO:0000259" key="5">
    <source>
        <dbReference type="Pfam" id="PF01814"/>
    </source>
</evidence>
<dbReference type="GO" id="GO:0005344">
    <property type="term" value="F:oxygen carrier activity"/>
    <property type="evidence" value="ECO:0007669"/>
    <property type="project" value="UniProtKB-KW"/>
</dbReference>
<dbReference type="GO" id="GO:0046872">
    <property type="term" value="F:metal ion binding"/>
    <property type="evidence" value="ECO:0007669"/>
    <property type="project" value="UniProtKB-KW"/>
</dbReference>
<dbReference type="SUPFAM" id="SSF47188">
    <property type="entry name" value="Hemerythrin-like"/>
    <property type="match status" value="1"/>
</dbReference>
<keyword evidence="2" id="KW-0561">Oxygen transport</keyword>
<evidence type="ECO:0000313" key="6">
    <source>
        <dbReference type="EMBL" id="GEJ55707.1"/>
    </source>
</evidence>
<dbReference type="PANTHER" id="PTHR37164">
    <property type="entry name" value="BACTERIOHEMERYTHRIN"/>
    <property type="match status" value="1"/>
</dbReference>
<dbReference type="InterPro" id="IPR012312">
    <property type="entry name" value="Hemerythrin-like"/>
</dbReference>
<comment type="similarity">
    <text evidence="1">Belongs to the hemerythrin family.</text>
</comment>
<protein>
    <recommendedName>
        <fullName evidence="5">Hemerythrin-like domain-containing protein</fullName>
    </recommendedName>
</protein>
<evidence type="ECO:0000313" key="7">
    <source>
        <dbReference type="Proteomes" id="UP000503640"/>
    </source>
</evidence>
<dbReference type="Pfam" id="PF01814">
    <property type="entry name" value="Hemerythrin"/>
    <property type="match status" value="1"/>
</dbReference>
<dbReference type="InterPro" id="IPR035938">
    <property type="entry name" value="Hemerythrin-like_sf"/>
</dbReference>
<proteinExistence type="inferred from homology"/>
<dbReference type="RefSeq" id="WP_176062487.1">
    <property type="nucleotide sequence ID" value="NZ_BJTG01000001.1"/>
</dbReference>
<reference evidence="7" key="1">
    <citation type="journal article" date="2020" name="Appl. Environ. Microbiol.">
        <title>Diazotrophic Anaeromyxobacter Isolates from Soils.</title>
        <authorList>
            <person name="Masuda Y."/>
            <person name="Yamanaka H."/>
            <person name="Xu Z.X."/>
            <person name="Shiratori Y."/>
            <person name="Aono T."/>
            <person name="Amachi S."/>
            <person name="Senoo K."/>
            <person name="Itoh H."/>
        </authorList>
    </citation>
    <scope>NUCLEOTIDE SEQUENCE [LARGE SCALE GENOMIC DNA]</scope>
    <source>
        <strain evidence="7">R267</strain>
    </source>
</reference>
<dbReference type="AlphaFoldDB" id="A0A7I9VI56"/>
<evidence type="ECO:0000256" key="3">
    <source>
        <dbReference type="ARBA" id="ARBA00022723"/>
    </source>
</evidence>
<dbReference type="NCBIfam" id="NF033749">
    <property type="entry name" value="bact_hemeryth"/>
    <property type="match status" value="1"/>
</dbReference>
<feature type="domain" description="Hemerythrin-like" evidence="5">
    <location>
        <begin position="12"/>
        <end position="126"/>
    </location>
</feature>
<dbReference type="CDD" id="cd12107">
    <property type="entry name" value="Hemerythrin"/>
    <property type="match status" value="1"/>
</dbReference>
<dbReference type="PROSITE" id="PS00550">
    <property type="entry name" value="HEMERYTHRINS"/>
    <property type="match status" value="1"/>
</dbReference>
<dbReference type="NCBIfam" id="TIGR02481">
    <property type="entry name" value="hemeryth_dom"/>
    <property type="match status" value="1"/>
</dbReference>
<organism evidence="6 7">
    <name type="scientific">Anaeromyxobacter diazotrophicus</name>
    <dbReference type="NCBI Taxonomy" id="2590199"/>
    <lineage>
        <taxon>Bacteria</taxon>
        <taxon>Pseudomonadati</taxon>
        <taxon>Myxococcota</taxon>
        <taxon>Myxococcia</taxon>
        <taxon>Myxococcales</taxon>
        <taxon>Cystobacterineae</taxon>
        <taxon>Anaeromyxobacteraceae</taxon>
        <taxon>Anaeromyxobacter</taxon>
    </lineage>
</organism>
<evidence type="ECO:0000256" key="4">
    <source>
        <dbReference type="ARBA" id="ARBA00023004"/>
    </source>
</evidence>
<keyword evidence="3" id="KW-0479">Metal-binding</keyword>
<accession>A0A7I9VI56</accession>
<keyword evidence="4" id="KW-0408">Iron</keyword>
<dbReference type="Gene3D" id="1.20.120.50">
    <property type="entry name" value="Hemerythrin-like"/>
    <property type="match status" value="1"/>
</dbReference>
<keyword evidence="7" id="KW-1185">Reference proteome</keyword>
<dbReference type="EMBL" id="BJTG01000001">
    <property type="protein sequence ID" value="GEJ55707.1"/>
    <property type="molecule type" value="Genomic_DNA"/>
</dbReference>